<keyword evidence="3 8" id="KW-0436">Ligase</keyword>
<dbReference type="Pfam" id="PF11734">
    <property type="entry name" value="TilS_C"/>
    <property type="match status" value="1"/>
</dbReference>
<comment type="function">
    <text evidence="8">Ligates lysine onto the cytidine present at position 34 of the AUA codon-specific tRNA(Ile) that contains the anticodon CAU, in an ATP-dependent manner. Cytidine is converted to lysidine, thus changing the amino acid specificity of the tRNA from methionine to isoleucine.</text>
</comment>
<sequence length="476" mass="56502">MLTWQVEKFIKEKELLQENERVLVGVSTGVDSMVLLHILETLQKKIGFDIGVAHVNHKLRTASDEEEIYLKNYCQKHNLPFYSTRWEDVPTTGVEEKARLFRYNFFKETMTTQNYQVLATAHHKDDQIETMIMKMVREGNLFSAKGIVADQSFGTNKKLVRPLLQITKEEILNYSKNEGIFYFEDQTNALLDVQRNRIRHQVIPFLKEENSQTLSHFQQLSEQINAAEKIITEEQKKWYQALVQEKYYAFEIDVDKYFTFSQTQQFFFLQELAKKARQYYDMTLSTKQIEQVMTLLSKEKAHWGIDIDQQWQFQKSYNRLFLCLKQSSENDEAKQSFKLNLGESMFLSKNEWVGIFPEDKLEMPEEVNSWLEYRQSLGEEFPFPIILRKRQAGDRIQLNEQLHKKLSRFFIDKKIPQDLRSQTWIVTDLRGNVLALLPYVFSYLCIPKETAKIHYVLLYKYRKPKLEGEADAGKRY</sequence>
<dbReference type="NCBIfam" id="TIGR02432">
    <property type="entry name" value="lysidine_TilS_N"/>
    <property type="match status" value="1"/>
</dbReference>
<dbReference type="NCBIfam" id="TIGR02433">
    <property type="entry name" value="lysidine_TilS_C"/>
    <property type="match status" value="1"/>
</dbReference>
<comment type="similarity">
    <text evidence="8">Belongs to the tRNA(Ile)-lysidine synthase family.</text>
</comment>
<evidence type="ECO:0000256" key="3">
    <source>
        <dbReference type="ARBA" id="ARBA00022598"/>
    </source>
</evidence>
<keyword evidence="4 8" id="KW-0819">tRNA processing</keyword>
<dbReference type="Pfam" id="PF01171">
    <property type="entry name" value="ATP_bind_3"/>
    <property type="match status" value="1"/>
</dbReference>
<dbReference type="SUPFAM" id="SSF56037">
    <property type="entry name" value="PheT/TilS domain"/>
    <property type="match status" value="1"/>
</dbReference>
<name>A0ABN5QWW0_9ENTE</name>
<evidence type="ECO:0000259" key="9">
    <source>
        <dbReference type="SMART" id="SM00977"/>
    </source>
</evidence>
<dbReference type="SUPFAM" id="SSF52402">
    <property type="entry name" value="Adenine nucleotide alpha hydrolases-like"/>
    <property type="match status" value="1"/>
</dbReference>
<dbReference type="InterPro" id="IPR011063">
    <property type="entry name" value="TilS/TtcA_N"/>
</dbReference>
<dbReference type="CDD" id="cd01992">
    <property type="entry name" value="TilS_N"/>
    <property type="match status" value="1"/>
</dbReference>
<proteinExistence type="inferred from homology"/>
<dbReference type="Gene3D" id="3.40.50.620">
    <property type="entry name" value="HUPs"/>
    <property type="match status" value="1"/>
</dbReference>
<gene>
    <name evidence="8 10" type="primary">tilS</name>
    <name evidence="10" type="ORF">C7K38_04935</name>
</gene>
<keyword evidence="5" id="KW-0547">Nucleotide-binding</keyword>
<evidence type="ECO:0000256" key="4">
    <source>
        <dbReference type="ARBA" id="ARBA00022694"/>
    </source>
</evidence>
<comment type="caution">
    <text evidence="8">Lacks conserved residue(s) required for the propagation of feature annotation.</text>
</comment>
<keyword evidence="11" id="KW-1185">Reference proteome</keyword>
<dbReference type="Proteomes" id="UP000268310">
    <property type="component" value="Chromosome"/>
</dbReference>
<dbReference type="SMART" id="SM00977">
    <property type="entry name" value="TilS_C"/>
    <property type="match status" value="1"/>
</dbReference>
<comment type="subcellular location">
    <subcellularLocation>
        <location evidence="1 8">Cytoplasm</location>
    </subcellularLocation>
</comment>
<dbReference type="InterPro" id="IPR014729">
    <property type="entry name" value="Rossmann-like_a/b/a_fold"/>
</dbReference>
<dbReference type="EMBL" id="CP027783">
    <property type="protein sequence ID" value="AYW47779.1"/>
    <property type="molecule type" value="Genomic_DNA"/>
</dbReference>
<evidence type="ECO:0000256" key="6">
    <source>
        <dbReference type="ARBA" id="ARBA00022840"/>
    </source>
</evidence>
<protein>
    <recommendedName>
        <fullName evidence="8">tRNA(Ile)-lysidine synthase</fullName>
        <ecNumber evidence="8">6.3.4.19</ecNumber>
    </recommendedName>
    <alternativeName>
        <fullName evidence="8">tRNA(Ile)-2-lysyl-cytidine synthase</fullName>
    </alternativeName>
    <alternativeName>
        <fullName evidence="8">tRNA(Ile)-lysidine synthetase</fullName>
    </alternativeName>
</protein>
<evidence type="ECO:0000313" key="10">
    <source>
        <dbReference type="EMBL" id="AYW47779.1"/>
    </source>
</evidence>
<dbReference type="HAMAP" id="MF_01161">
    <property type="entry name" value="tRNA_Ile_lys_synt"/>
    <property type="match status" value="1"/>
</dbReference>
<dbReference type="InterPro" id="IPR012795">
    <property type="entry name" value="tRNA_Ile_lys_synt_N"/>
</dbReference>
<keyword evidence="2 8" id="KW-0963">Cytoplasm</keyword>
<evidence type="ECO:0000256" key="8">
    <source>
        <dbReference type="HAMAP-Rule" id="MF_01161"/>
    </source>
</evidence>
<dbReference type="RefSeq" id="WP_123935177.1">
    <property type="nucleotide sequence ID" value="NZ_CP027783.1"/>
</dbReference>
<dbReference type="InterPro" id="IPR012094">
    <property type="entry name" value="tRNA_Ile_lys_synt"/>
</dbReference>
<reference evidence="10 11" key="1">
    <citation type="journal article" date="2012" name="Int. J. Syst. Evol. Microbiol.">
        <title>Characterization of Tetragenococcus strains from sugar thick juice reveals a novel species, Tetragenococcus osmophilus sp. nov., and divides Tetragenococcus halophilus into two subspecies, T. halophilus subsp. halophilus subsp. nov. and T. halophilus subsp. flandriensis subsp. nov.</title>
        <authorList>
            <person name="Juste A."/>
            <person name="Van Trappen S."/>
            <person name="Verreth C."/>
            <person name="Cleenwerck I."/>
            <person name="De Vos P."/>
            <person name="Lievens B."/>
            <person name="Willems K.A."/>
        </authorList>
    </citation>
    <scope>NUCLEOTIDE SEQUENCE [LARGE SCALE GENOMIC DNA]</scope>
    <source>
        <strain evidence="10 11">JCM 31126</strain>
    </source>
</reference>
<dbReference type="PANTHER" id="PTHR43033:SF1">
    <property type="entry name" value="TRNA(ILE)-LYSIDINE SYNTHASE-RELATED"/>
    <property type="match status" value="1"/>
</dbReference>
<accession>A0ABN5QWW0</accession>
<evidence type="ECO:0000256" key="7">
    <source>
        <dbReference type="ARBA" id="ARBA00048539"/>
    </source>
</evidence>
<dbReference type="InterPro" id="IPR012796">
    <property type="entry name" value="Lysidine-tRNA-synth_C"/>
</dbReference>
<dbReference type="EC" id="6.3.4.19" evidence="8"/>
<organism evidence="10 11">
    <name type="scientific">Tetragenococcus osmophilus</name>
    <dbReference type="NCBI Taxonomy" id="526944"/>
    <lineage>
        <taxon>Bacteria</taxon>
        <taxon>Bacillati</taxon>
        <taxon>Bacillota</taxon>
        <taxon>Bacilli</taxon>
        <taxon>Lactobacillales</taxon>
        <taxon>Enterococcaceae</taxon>
        <taxon>Tetragenococcus</taxon>
    </lineage>
</organism>
<keyword evidence="6" id="KW-0067">ATP-binding</keyword>
<feature type="domain" description="Lysidine-tRNA(Ile) synthetase C-terminal" evidence="9">
    <location>
        <begin position="385"/>
        <end position="455"/>
    </location>
</feature>
<comment type="catalytic activity">
    <reaction evidence="7 8">
        <text>cytidine(34) in tRNA(Ile2) + L-lysine + ATP = lysidine(34) in tRNA(Ile2) + AMP + diphosphate + H(+)</text>
        <dbReference type="Rhea" id="RHEA:43744"/>
        <dbReference type="Rhea" id="RHEA-COMP:10625"/>
        <dbReference type="Rhea" id="RHEA-COMP:10670"/>
        <dbReference type="ChEBI" id="CHEBI:15378"/>
        <dbReference type="ChEBI" id="CHEBI:30616"/>
        <dbReference type="ChEBI" id="CHEBI:32551"/>
        <dbReference type="ChEBI" id="CHEBI:33019"/>
        <dbReference type="ChEBI" id="CHEBI:82748"/>
        <dbReference type="ChEBI" id="CHEBI:83665"/>
        <dbReference type="ChEBI" id="CHEBI:456215"/>
        <dbReference type="EC" id="6.3.4.19"/>
    </reaction>
</comment>
<evidence type="ECO:0000256" key="2">
    <source>
        <dbReference type="ARBA" id="ARBA00022490"/>
    </source>
</evidence>
<evidence type="ECO:0000256" key="5">
    <source>
        <dbReference type="ARBA" id="ARBA00022741"/>
    </source>
</evidence>
<evidence type="ECO:0000313" key="11">
    <source>
        <dbReference type="Proteomes" id="UP000268310"/>
    </source>
</evidence>
<dbReference type="PANTHER" id="PTHR43033">
    <property type="entry name" value="TRNA(ILE)-LYSIDINE SYNTHASE-RELATED"/>
    <property type="match status" value="1"/>
</dbReference>
<evidence type="ECO:0000256" key="1">
    <source>
        <dbReference type="ARBA" id="ARBA00004496"/>
    </source>
</evidence>